<evidence type="ECO:0000259" key="17">
    <source>
        <dbReference type="PROSITE" id="PS50885"/>
    </source>
</evidence>
<dbReference type="Pfam" id="PF00672">
    <property type="entry name" value="HAMP"/>
    <property type="match status" value="1"/>
</dbReference>
<evidence type="ECO:0000256" key="10">
    <source>
        <dbReference type="ARBA" id="ARBA00022840"/>
    </source>
</evidence>
<keyword evidence="12" id="KW-0902">Two-component regulatory system</keyword>
<dbReference type="Gene3D" id="3.30.565.10">
    <property type="entry name" value="Histidine kinase-like ATPase, C-terminal domain"/>
    <property type="match status" value="1"/>
</dbReference>
<evidence type="ECO:0000256" key="12">
    <source>
        <dbReference type="ARBA" id="ARBA00023012"/>
    </source>
</evidence>
<keyword evidence="11 15" id="KW-1133">Transmembrane helix</keyword>
<keyword evidence="13 15" id="KW-0472">Membrane</keyword>
<evidence type="ECO:0000259" key="16">
    <source>
        <dbReference type="PROSITE" id="PS50109"/>
    </source>
</evidence>
<evidence type="ECO:0000256" key="15">
    <source>
        <dbReference type="SAM" id="Phobius"/>
    </source>
</evidence>
<dbReference type="SUPFAM" id="SSF158472">
    <property type="entry name" value="HAMP domain-like"/>
    <property type="match status" value="1"/>
</dbReference>
<dbReference type="SUPFAM" id="SSF55874">
    <property type="entry name" value="ATPase domain of HSP90 chaperone/DNA topoisomerase II/histidine kinase"/>
    <property type="match status" value="1"/>
</dbReference>
<accession>A0ABU9HEG4</accession>
<evidence type="ECO:0000256" key="3">
    <source>
        <dbReference type="ARBA" id="ARBA00012438"/>
    </source>
</evidence>
<feature type="compositionally biased region" description="Basic and acidic residues" evidence="14">
    <location>
        <begin position="97"/>
        <end position="119"/>
    </location>
</feature>
<evidence type="ECO:0000256" key="5">
    <source>
        <dbReference type="ARBA" id="ARBA00022553"/>
    </source>
</evidence>
<dbReference type="SMART" id="SM00304">
    <property type="entry name" value="HAMP"/>
    <property type="match status" value="1"/>
</dbReference>
<gene>
    <name evidence="18" type="ORF">V6255_13715</name>
</gene>
<dbReference type="Pfam" id="PF02518">
    <property type="entry name" value="HATPase_c"/>
    <property type="match status" value="1"/>
</dbReference>
<keyword evidence="6" id="KW-0808">Transferase</keyword>
<evidence type="ECO:0000313" key="19">
    <source>
        <dbReference type="Proteomes" id="UP001366060"/>
    </source>
</evidence>
<sequence>MKIHNKLFFVFFSFSLLLVSALVLLIQWSINKGVIDYVNSKDIEALKPLVTQLEKEYKKENSWQDLRGHHKRFGDILFLHLQGEFSVSELPGRPNHPPRDRQDRISQPDPMLRDGHPIESNRPPRGQASFALFDHNKNLIAGYYDENIEYNKTPINANEVNVGWLMIPKKKQITDGYELDLIEQLQSYLWVIAIFTMFLVALITFPIARHIAEPIKKIILGMHKLTQGDYQQNIALNRKDELGELSRDFNELALTLHENEGARKRWLANISHELRTPVAILRGELEAMLDGVRPINEKNIDSANDEVKHLQHLIDDLDQLSSADIGGMHYRKKTVNLGTWFKSEVDKYTGFLAAANIVLVVDNNETEANVFVDTTRLCQLFENLINNCIKYSEASVVKISIELYTSLTGSLIRIKVEDDGVGVEEQHLQRLFEYLYRIESSRNRKTGGAGLGLSICAHIVTAHQGSIKALASDLGGLAIVIELPLDQ</sequence>
<feature type="domain" description="Histidine kinase" evidence="16">
    <location>
        <begin position="269"/>
        <end position="487"/>
    </location>
</feature>
<keyword evidence="7 15" id="KW-0812">Transmembrane</keyword>
<evidence type="ECO:0000256" key="2">
    <source>
        <dbReference type="ARBA" id="ARBA00004651"/>
    </source>
</evidence>
<comment type="caution">
    <text evidence="18">The sequence shown here is derived from an EMBL/GenBank/DDBJ whole genome shotgun (WGS) entry which is preliminary data.</text>
</comment>
<keyword evidence="19" id="KW-1185">Reference proteome</keyword>
<keyword evidence="5" id="KW-0597">Phosphoprotein</keyword>
<dbReference type="Proteomes" id="UP001366060">
    <property type="component" value="Unassembled WGS sequence"/>
</dbReference>
<dbReference type="EMBL" id="JBAKBA010000035">
    <property type="protein sequence ID" value="MEL0660190.1"/>
    <property type="molecule type" value="Genomic_DNA"/>
</dbReference>
<dbReference type="InterPro" id="IPR004358">
    <property type="entry name" value="Sig_transdc_His_kin-like_C"/>
</dbReference>
<keyword evidence="4" id="KW-1003">Cell membrane</keyword>
<organism evidence="18 19">
    <name type="scientific">Psychromonas arctica</name>
    <dbReference type="NCBI Taxonomy" id="168275"/>
    <lineage>
        <taxon>Bacteria</taxon>
        <taxon>Pseudomonadati</taxon>
        <taxon>Pseudomonadota</taxon>
        <taxon>Gammaproteobacteria</taxon>
        <taxon>Alteromonadales</taxon>
        <taxon>Psychromonadaceae</taxon>
        <taxon>Psychromonas</taxon>
    </lineage>
</organism>
<dbReference type="PANTHER" id="PTHR45528:SF1">
    <property type="entry name" value="SENSOR HISTIDINE KINASE CPXA"/>
    <property type="match status" value="1"/>
</dbReference>
<comment type="catalytic activity">
    <reaction evidence="1">
        <text>ATP + protein L-histidine = ADP + protein N-phospho-L-histidine.</text>
        <dbReference type="EC" id="2.7.13.3"/>
    </reaction>
</comment>
<evidence type="ECO:0000256" key="1">
    <source>
        <dbReference type="ARBA" id="ARBA00000085"/>
    </source>
</evidence>
<proteinExistence type="predicted"/>
<dbReference type="PROSITE" id="PS50885">
    <property type="entry name" value="HAMP"/>
    <property type="match status" value="1"/>
</dbReference>
<dbReference type="SUPFAM" id="SSF47384">
    <property type="entry name" value="Homodimeric domain of signal transducing histidine kinase"/>
    <property type="match status" value="1"/>
</dbReference>
<keyword evidence="8" id="KW-0547">Nucleotide-binding</keyword>
<dbReference type="InterPro" id="IPR003660">
    <property type="entry name" value="HAMP_dom"/>
</dbReference>
<dbReference type="InterPro" id="IPR050398">
    <property type="entry name" value="HssS/ArlS-like"/>
</dbReference>
<dbReference type="PROSITE" id="PS50109">
    <property type="entry name" value="HIS_KIN"/>
    <property type="match status" value="1"/>
</dbReference>
<evidence type="ECO:0000256" key="14">
    <source>
        <dbReference type="SAM" id="MobiDB-lite"/>
    </source>
</evidence>
<dbReference type="InterPro" id="IPR003661">
    <property type="entry name" value="HisK_dim/P_dom"/>
</dbReference>
<evidence type="ECO:0000256" key="6">
    <source>
        <dbReference type="ARBA" id="ARBA00022679"/>
    </source>
</evidence>
<dbReference type="SMART" id="SM00387">
    <property type="entry name" value="HATPase_c"/>
    <property type="match status" value="1"/>
</dbReference>
<dbReference type="RefSeq" id="WP_341628663.1">
    <property type="nucleotide sequence ID" value="NZ_JBAKBA010000035.1"/>
</dbReference>
<dbReference type="PRINTS" id="PR00344">
    <property type="entry name" value="BCTRLSENSOR"/>
</dbReference>
<protein>
    <recommendedName>
        <fullName evidence="3">histidine kinase</fullName>
        <ecNumber evidence="3">2.7.13.3</ecNumber>
    </recommendedName>
</protein>
<evidence type="ECO:0000256" key="4">
    <source>
        <dbReference type="ARBA" id="ARBA00022475"/>
    </source>
</evidence>
<dbReference type="GO" id="GO:0005524">
    <property type="term" value="F:ATP binding"/>
    <property type="evidence" value="ECO:0007669"/>
    <property type="project" value="UniProtKB-KW"/>
</dbReference>
<dbReference type="PANTHER" id="PTHR45528">
    <property type="entry name" value="SENSOR HISTIDINE KINASE CPXA"/>
    <property type="match status" value="1"/>
</dbReference>
<dbReference type="SMART" id="SM00388">
    <property type="entry name" value="HisKA"/>
    <property type="match status" value="1"/>
</dbReference>
<dbReference type="CDD" id="cd00082">
    <property type="entry name" value="HisKA"/>
    <property type="match status" value="1"/>
</dbReference>
<dbReference type="Gene3D" id="1.10.287.130">
    <property type="match status" value="1"/>
</dbReference>
<dbReference type="InterPro" id="IPR036890">
    <property type="entry name" value="HATPase_C_sf"/>
</dbReference>
<dbReference type="Pfam" id="PF00512">
    <property type="entry name" value="HisKA"/>
    <property type="match status" value="1"/>
</dbReference>
<evidence type="ECO:0000256" key="13">
    <source>
        <dbReference type="ARBA" id="ARBA00023136"/>
    </source>
</evidence>
<feature type="transmembrane region" description="Helical" evidence="15">
    <location>
        <begin position="188"/>
        <end position="208"/>
    </location>
</feature>
<evidence type="ECO:0000256" key="9">
    <source>
        <dbReference type="ARBA" id="ARBA00022777"/>
    </source>
</evidence>
<feature type="region of interest" description="Disordered" evidence="14">
    <location>
        <begin position="88"/>
        <end position="127"/>
    </location>
</feature>
<dbReference type="EC" id="2.7.13.3" evidence="3"/>
<dbReference type="InterPro" id="IPR005467">
    <property type="entry name" value="His_kinase_dom"/>
</dbReference>
<dbReference type="InterPro" id="IPR003594">
    <property type="entry name" value="HATPase_dom"/>
</dbReference>
<name>A0ABU9HEG4_9GAMM</name>
<comment type="subcellular location">
    <subcellularLocation>
        <location evidence="2">Cell membrane</location>
        <topology evidence="2">Multi-pass membrane protein</topology>
    </subcellularLocation>
</comment>
<feature type="domain" description="HAMP" evidence="17">
    <location>
        <begin position="209"/>
        <end position="261"/>
    </location>
</feature>
<evidence type="ECO:0000313" key="18">
    <source>
        <dbReference type="EMBL" id="MEL0660190.1"/>
    </source>
</evidence>
<keyword evidence="10 18" id="KW-0067">ATP-binding</keyword>
<evidence type="ECO:0000256" key="7">
    <source>
        <dbReference type="ARBA" id="ARBA00022692"/>
    </source>
</evidence>
<keyword evidence="9" id="KW-0418">Kinase</keyword>
<reference evidence="18 19" key="1">
    <citation type="submission" date="2024-02" db="EMBL/GenBank/DDBJ databases">
        <title>Bacteria isolated from the canopy kelp, Nereocystis luetkeana.</title>
        <authorList>
            <person name="Pfister C.A."/>
            <person name="Younker I.T."/>
            <person name="Light S.H."/>
        </authorList>
    </citation>
    <scope>NUCLEOTIDE SEQUENCE [LARGE SCALE GENOMIC DNA]</scope>
    <source>
        <strain evidence="18 19">TI.2.07</strain>
    </source>
</reference>
<dbReference type="CDD" id="cd06225">
    <property type="entry name" value="HAMP"/>
    <property type="match status" value="1"/>
</dbReference>
<evidence type="ECO:0000256" key="8">
    <source>
        <dbReference type="ARBA" id="ARBA00022741"/>
    </source>
</evidence>
<evidence type="ECO:0000256" key="11">
    <source>
        <dbReference type="ARBA" id="ARBA00022989"/>
    </source>
</evidence>
<dbReference type="InterPro" id="IPR036097">
    <property type="entry name" value="HisK_dim/P_sf"/>
</dbReference>
<dbReference type="Gene3D" id="6.10.340.10">
    <property type="match status" value="1"/>
</dbReference>